<evidence type="ECO:0000256" key="5">
    <source>
        <dbReference type="ARBA" id="ARBA00023237"/>
    </source>
</evidence>
<evidence type="ECO:0000256" key="6">
    <source>
        <dbReference type="SAM" id="SignalP"/>
    </source>
</evidence>
<comment type="subcellular location">
    <subcellularLocation>
        <location evidence="1">Cell outer membrane</location>
    </subcellularLocation>
</comment>
<dbReference type="InterPro" id="IPR012944">
    <property type="entry name" value="SusD_RagB_dom"/>
</dbReference>
<evidence type="ECO:0000313" key="9">
    <source>
        <dbReference type="EMBL" id="RXF71044.1"/>
    </source>
</evidence>
<accession>A0A4Q0MCW5</accession>
<dbReference type="Proteomes" id="UP000290848">
    <property type="component" value="Unassembled WGS sequence"/>
</dbReference>
<evidence type="ECO:0000259" key="7">
    <source>
        <dbReference type="Pfam" id="PF07980"/>
    </source>
</evidence>
<feature type="signal peptide" evidence="6">
    <location>
        <begin position="1"/>
        <end position="23"/>
    </location>
</feature>
<dbReference type="Pfam" id="PF14322">
    <property type="entry name" value="SusD-like_3"/>
    <property type="match status" value="1"/>
</dbReference>
<evidence type="ECO:0000256" key="4">
    <source>
        <dbReference type="ARBA" id="ARBA00023136"/>
    </source>
</evidence>
<comment type="similarity">
    <text evidence="2">Belongs to the SusD family.</text>
</comment>
<dbReference type="Gene3D" id="1.25.40.390">
    <property type="match status" value="1"/>
</dbReference>
<evidence type="ECO:0000256" key="3">
    <source>
        <dbReference type="ARBA" id="ARBA00022729"/>
    </source>
</evidence>
<keyword evidence="4" id="KW-0472">Membrane</keyword>
<sequence>MKFKTYCALTLMAGLAVVVTLNSCTKLDEKPYDIIISSNFLQTREDVIRDFLRSFEHGYWSIGSTYVAQENSADQLITPNREGDWYDGGIYQRAHYHTWIPTDSYTSDMWNALYQGIDLATNSLEDIQAIDPAKFNMTEAEKSDFLAELRVHRAWFYLRLLDLYRNIEIITKVKGENIGTTQSTPEESFSFIEKELKESIDGLPTKESLGENAVGRWTKGAAMSLLARLYLNAKVYIGQDKFSECAAVCQDIIDGKYGNYAIEDRWDAPFDYNNDNSPETVFAFPSSQGYTHWHYTDDMYWRFYEANTFKYFGFTEFGANNPKWSLAPGRDVDGNELPQALGKPFLKFSKYPDDVRLKKYKNLGNSQREGMFLFGYLPYTEDGVAKNVQTTKGYTLYMRDAVGMFTNLPPDEVPADKESNMNHADHNSGFRLVKYPIYPSDDKNAILSAYAEIRLAEIYYSLAECKYRAGDKPGAAALLNSVRKRYYPSGSASLYKADGSDLNDQEMIDEWGREFIGEGRRRTDLIRWGVFNAGNWWDKQPDAGNYTHIFPIGRRVLNINPQLKQNPGY</sequence>
<dbReference type="InterPro" id="IPR011990">
    <property type="entry name" value="TPR-like_helical_dom_sf"/>
</dbReference>
<keyword evidence="5" id="KW-0998">Cell outer membrane</keyword>
<evidence type="ECO:0000259" key="8">
    <source>
        <dbReference type="Pfam" id="PF14322"/>
    </source>
</evidence>
<proteinExistence type="inferred from homology"/>
<feature type="chain" id="PRO_5020579609" evidence="6">
    <location>
        <begin position="24"/>
        <end position="569"/>
    </location>
</feature>
<dbReference type="AlphaFoldDB" id="A0A4Q0MCW5"/>
<dbReference type="EMBL" id="RXOC01000003">
    <property type="protein sequence ID" value="RXF71044.1"/>
    <property type="molecule type" value="Genomic_DNA"/>
</dbReference>
<gene>
    <name evidence="9" type="ORF">EKH83_04875</name>
</gene>
<name>A0A4Q0MCW5_9SPHI</name>
<organism evidence="9 10">
    <name type="scientific">Arcticibacter tournemirensis</name>
    <dbReference type="NCBI Taxonomy" id="699437"/>
    <lineage>
        <taxon>Bacteria</taxon>
        <taxon>Pseudomonadati</taxon>
        <taxon>Bacteroidota</taxon>
        <taxon>Sphingobacteriia</taxon>
        <taxon>Sphingobacteriales</taxon>
        <taxon>Sphingobacteriaceae</taxon>
        <taxon>Arcticibacter</taxon>
    </lineage>
</organism>
<dbReference type="InterPro" id="IPR033985">
    <property type="entry name" value="SusD-like_N"/>
</dbReference>
<evidence type="ECO:0000256" key="2">
    <source>
        <dbReference type="ARBA" id="ARBA00006275"/>
    </source>
</evidence>
<dbReference type="GO" id="GO:0009279">
    <property type="term" value="C:cell outer membrane"/>
    <property type="evidence" value="ECO:0007669"/>
    <property type="project" value="UniProtKB-SubCell"/>
</dbReference>
<keyword evidence="3 6" id="KW-0732">Signal</keyword>
<dbReference type="RefSeq" id="WP_128768290.1">
    <property type="nucleotide sequence ID" value="NZ_RXOC01000003.1"/>
</dbReference>
<comment type="caution">
    <text evidence="9">The sequence shown here is derived from an EMBL/GenBank/DDBJ whole genome shotgun (WGS) entry which is preliminary data.</text>
</comment>
<feature type="domain" description="SusD-like N-terminal" evidence="8">
    <location>
        <begin position="94"/>
        <end position="231"/>
    </location>
</feature>
<dbReference type="Pfam" id="PF07980">
    <property type="entry name" value="SusD_RagB"/>
    <property type="match status" value="1"/>
</dbReference>
<feature type="domain" description="RagB/SusD" evidence="7">
    <location>
        <begin position="418"/>
        <end position="569"/>
    </location>
</feature>
<reference evidence="9 10" key="1">
    <citation type="submission" date="2018-12" db="EMBL/GenBank/DDBJ databases">
        <title>The Draft Genome Sequence of the Soil Bacterium Pedobacter tournemirensis R1.</title>
        <authorList>
            <person name="He J."/>
        </authorList>
    </citation>
    <scope>NUCLEOTIDE SEQUENCE [LARGE SCALE GENOMIC DNA]</scope>
    <source>
        <strain evidence="9 10">R1</strain>
    </source>
</reference>
<protein>
    <submittedName>
        <fullName evidence="9">RagB/SusD family nutrient uptake outer membrane protein</fullName>
    </submittedName>
</protein>
<evidence type="ECO:0000313" key="10">
    <source>
        <dbReference type="Proteomes" id="UP000290848"/>
    </source>
</evidence>
<dbReference type="SUPFAM" id="SSF48452">
    <property type="entry name" value="TPR-like"/>
    <property type="match status" value="1"/>
</dbReference>
<evidence type="ECO:0000256" key="1">
    <source>
        <dbReference type="ARBA" id="ARBA00004442"/>
    </source>
</evidence>